<dbReference type="InterPro" id="IPR013128">
    <property type="entry name" value="Peptidase_C1A"/>
</dbReference>
<dbReference type="SMART" id="SM00645">
    <property type="entry name" value="Pept_C1"/>
    <property type="match status" value="1"/>
</dbReference>
<evidence type="ECO:0000313" key="5">
    <source>
        <dbReference type="Proteomes" id="UP000598467"/>
    </source>
</evidence>
<dbReference type="InterPro" id="IPR025660">
    <property type="entry name" value="Pept_his_AS"/>
</dbReference>
<dbReference type="InterPro" id="IPR000668">
    <property type="entry name" value="Peptidase_C1A_C"/>
</dbReference>
<dbReference type="InterPro" id="IPR038765">
    <property type="entry name" value="Papain-like_cys_pep_sf"/>
</dbReference>
<dbReference type="Proteomes" id="UP000598467">
    <property type="component" value="Unassembled WGS sequence"/>
</dbReference>
<dbReference type="GO" id="GO:0006508">
    <property type="term" value="P:proteolysis"/>
    <property type="evidence" value="ECO:0007669"/>
    <property type="project" value="InterPro"/>
</dbReference>
<protein>
    <submittedName>
        <fullName evidence="4">Peptidase C1</fullName>
    </submittedName>
</protein>
<feature type="signal peptide" evidence="2">
    <location>
        <begin position="1"/>
        <end position="22"/>
    </location>
</feature>
<proteinExistence type="inferred from homology"/>
<accession>A0A926NWC1</accession>
<dbReference type="Pfam" id="PF00112">
    <property type="entry name" value="Peptidase_C1"/>
    <property type="match status" value="1"/>
</dbReference>
<dbReference type="EMBL" id="JABFCZ010000002">
    <property type="protein sequence ID" value="MBD1544865.1"/>
    <property type="molecule type" value="Genomic_DNA"/>
</dbReference>
<feature type="domain" description="Peptidase C1A papain C-terminal" evidence="3">
    <location>
        <begin position="52"/>
        <end position="277"/>
    </location>
</feature>
<evidence type="ECO:0000256" key="2">
    <source>
        <dbReference type="SAM" id="SignalP"/>
    </source>
</evidence>
<keyword evidence="2" id="KW-0732">Signal</keyword>
<dbReference type="GO" id="GO:0008234">
    <property type="term" value="F:cysteine-type peptidase activity"/>
    <property type="evidence" value="ECO:0007669"/>
    <property type="project" value="InterPro"/>
</dbReference>
<gene>
    <name evidence="4" type="ORF">HK439_01205</name>
</gene>
<reference evidence="4" key="1">
    <citation type="submission" date="2020-05" db="EMBL/GenBank/DDBJ databases">
        <title>Identification of trans-AT polyketide cluster in two marine bacteria, producers of a novel glutaramide-containing polyketide sesbanimide D and analogs.</title>
        <authorList>
            <person name="Kacar D."/>
            <person name="Rodriguez P."/>
            <person name="Canedo L."/>
            <person name="Gonzalez E."/>
            <person name="Galan B."/>
            <person name="De La Calle F."/>
            <person name="Garcia J.L."/>
        </authorList>
    </citation>
    <scope>NUCLEOTIDE SEQUENCE</scope>
    <source>
        <strain evidence="4">PHM038</strain>
    </source>
</reference>
<sequence length="575" mass="62288">MRKACLAALLLFTLMPFNGAQAQYVTGARLDPDVYVKIPKTPPLARGGYASLPPSVSLKKFAPTPGDQGRQGSCVGWASAYAARTLSEAERLQMGDRAAINQSRFSPAFVYNQIRLGGCGDGSYPSDALDLIKNVGVPLLKDFPYTDESCNREPERNELSLASGYRIKGYQRLFNDDSTAKHIAVRRSLANGHPVVIGMQVSENFMRSSEVYRGSNEDLMALQTGDLGGHAMAVIGYDDTKYGGAFEFINSWGTDWGNGGFIWVTYDAFNTYVMQGYEMIPPDPPRPPAVVDMGGEIRFRHISGRPMPGSIVSAGMSFRLDDPWPSGTRFRVEIGASDGAYVYALGGDLSGKFVELFPRGGGVSPHVDGGSTLLMPGPNEQFFTRMNDDTGTDFYVVLFAREPLPVKDIVARMSDASGNVRDKLEAALGDLAVDSANVKLTGNGMGFEAASDGRTVVPMVVSIEHVDRAPADRDRDPPKLVVSEPAVDELEQVVTDDPVRRVSSPTFLLRGNAQDEGRIQSVEVAEAGATRFSSRGPFQAEIEIPDDNQPHEVRISAVDADGNRAETTIRVIVKP</sequence>
<dbReference type="CDD" id="cd02619">
    <property type="entry name" value="Peptidase_C1"/>
    <property type="match status" value="1"/>
</dbReference>
<dbReference type="PANTHER" id="PTHR12411">
    <property type="entry name" value="CYSTEINE PROTEASE FAMILY C1-RELATED"/>
    <property type="match status" value="1"/>
</dbReference>
<comment type="caution">
    <text evidence="4">The sequence shown here is derived from an EMBL/GenBank/DDBJ whole genome shotgun (WGS) entry which is preliminary data.</text>
</comment>
<name>A0A926NWC1_9HYPH</name>
<comment type="similarity">
    <text evidence="1">Belongs to the peptidase C1 family.</text>
</comment>
<dbReference type="AlphaFoldDB" id="A0A926NWC1"/>
<dbReference type="Gene3D" id="3.90.70.10">
    <property type="entry name" value="Cysteine proteinases"/>
    <property type="match status" value="1"/>
</dbReference>
<evidence type="ECO:0000313" key="4">
    <source>
        <dbReference type="EMBL" id="MBD1544865.1"/>
    </source>
</evidence>
<dbReference type="SUPFAM" id="SSF54001">
    <property type="entry name" value="Cysteine proteinases"/>
    <property type="match status" value="1"/>
</dbReference>
<evidence type="ECO:0000256" key="1">
    <source>
        <dbReference type="ARBA" id="ARBA00008455"/>
    </source>
</evidence>
<feature type="chain" id="PRO_5038055414" evidence="2">
    <location>
        <begin position="23"/>
        <end position="575"/>
    </location>
</feature>
<organism evidence="4 5">
    <name type="scientific">Roseibium aggregatum</name>
    <dbReference type="NCBI Taxonomy" id="187304"/>
    <lineage>
        <taxon>Bacteria</taxon>
        <taxon>Pseudomonadati</taxon>
        <taxon>Pseudomonadota</taxon>
        <taxon>Alphaproteobacteria</taxon>
        <taxon>Hyphomicrobiales</taxon>
        <taxon>Stappiaceae</taxon>
        <taxon>Roseibium</taxon>
    </lineage>
</organism>
<dbReference type="RefSeq" id="WP_190289546.1">
    <property type="nucleotide sequence ID" value="NZ_JABFCZ010000002.1"/>
</dbReference>
<evidence type="ECO:0000259" key="3">
    <source>
        <dbReference type="SMART" id="SM00645"/>
    </source>
</evidence>
<dbReference type="PROSITE" id="PS00639">
    <property type="entry name" value="THIOL_PROTEASE_HIS"/>
    <property type="match status" value="1"/>
</dbReference>